<evidence type="ECO:0000259" key="9">
    <source>
        <dbReference type="Pfam" id="PF24807"/>
    </source>
</evidence>
<dbReference type="GO" id="GO:0051301">
    <property type="term" value="P:cell division"/>
    <property type="evidence" value="ECO:0007669"/>
    <property type="project" value="UniProtKB-KW"/>
</dbReference>
<feature type="domain" description="CDC20/Fizzy WD40" evidence="9">
    <location>
        <begin position="197"/>
        <end position="487"/>
    </location>
</feature>
<dbReference type="EMBL" id="JAKMXF010000255">
    <property type="protein sequence ID" value="KAI6653833.1"/>
    <property type="molecule type" value="Genomic_DNA"/>
</dbReference>
<keyword evidence="2 7" id="KW-0853">WD repeat</keyword>
<dbReference type="Pfam" id="PF24807">
    <property type="entry name" value="WD40_CDC20-Fz"/>
    <property type="match status" value="1"/>
</dbReference>
<feature type="repeat" description="WD" evidence="7">
    <location>
        <begin position="249"/>
        <end position="283"/>
    </location>
</feature>
<dbReference type="InterPro" id="IPR001680">
    <property type="entry name" value="WD40_rpt"/>
</dbReference>
<dbReference type="InterPro" id="IPR056150">
    <property type="entry name" value="WD40_CDC20-Fz"/>
</dbReference>
<evidence type="ECO:0000256" key="6">
    <source>
        <dbReference type="ARBA" id="ARBA00023306"/>
    </source>
</evidence>
<dbReference type="PANTHER" id="PTHR19918">
    <property type="entry name" value="CELL DIVISION CYCLE 20 CDC20 FIZZY -RELATED"/>
    <property type="match status" value="1"/>
</dbReference>
<dbReference type="GO" id="GO:0010997">
    <property type="term" value="F:anaphase-promoting complex binding"/>
    <property type="evidence" value="ECO:0007669"/>
    <property type="project" value="InterPro"/>
</dbReference>
<dbReference type="PROSITE" id="PS50082">
    <property type="entry name" value="WD_REPEATS_2"/>
    <property type="match status" value="3"/>
</dbReference>
<dbReference type="AlphaFoldDB" id="A0AAV7JXZ2"/>
<gene>
    <name evidence="10" type="ORF">LOD99_3336</name>
</gene>
<dbReference type="GO" id="GO:1905786">
    <property type="term" value="P:positive regulation of anaphase-promoting complex-dependent catabolic process"/>
    <property type="evidence" value="ECO:0007669"/>
    <property type="project" value="TreeGrafter"/>
</dbReference>
<evidence type="ECO:0000313" key="10">
    <source>
        <dbReference type="EMBL" id="KAI6653833.1"/>
    </source>
</evidence>
<dbReference type="GO" id="GO:1990757">
    <property type="term" value="F:ubiquitin ligase activator activity"/>
    <property type="evidence" value="ECO:0007669"/>
    <property type="project" value="TreeGrafter"/>
</dbReference>
<comment type="caution">
    <text evidence="10">The sequence shown here is derived from an EMBL/GenBank/DDBJ whole genome shotgun (WGS) entry which is preliminary data.</text>
</comment>
<dbReference type="InterPro" id="IPR015943">
    <property type="entry name" value="WD40/YVTN_repeat-like_dom_sf"/>
</dbReference>
<dbReference type="InterPro" id="IPR033010">
    <property type="entry name" value="Cdc20/Fizzy"/>
</dbReference>
<evidence type="ECO:0000256" key="2">
    <source>
        <dbReference type="ARBA" id="ARBA00022574"/>
    </source>
</evidence>
<organism evidence="10 11">
    <name type="scientific">Oopsacas minuta</name>
    <dbReference type="NCBI Taxonomy" id="111878"/>
    <lineage>
        <taxon>Eukaryota</taxon>
        <taxon>Metazoa</taxon>
        <taxon>Porifera</taxon>
        <taxon>Hexactinellida</taxon>
        <taxon>Hexasterophora</taxon>
        <taxon>Lyssacinosida</taxon>
        <taxon>Leucopsacidae</taxon>
        <taxon>Oopsacas</taxon>
    </lineage>
</organism>
<sequence length="522" mass="58232">MSSPSLLSLNPKNLTPHKARWQKKSNIYNQQTKPIPDTPNNFPSRLANGKSPHTPSHKKVSVLSGKYCSIYRKSPCEISFNKTPCKTRDYKPTTPNINRGNTPRGCRYIPNRCQLDPEFAAFQLSSSEDEPERDENATNILNPDSTRILSFQPVKNLKPEEQTNRHDAIYSQSTSEIARQNRAKLNRHIPTHSDKILDAPGVKNDFYLNCLDWNQNNFIAISLADEVYLWNAATSKVDRLNSHVSSPYISSVKWSSLSSYLAVGTSSAKVELWDVSRQVRLRVMDGHSSRVGALAWNGHTLTTGSRAGTLCHHDVRIPEHLFLQTHNHEQEICGLAWSNDGQYLASGGNDNIVCVYNSVSLRTPLHTLTEHTAAIKGIAWCPWQPSLLATGGGTSDRYIRFWNAATGRCLSAVQTPSQISSLLWNQEYKELVSGHGFANYEISVWKYPNMNKLADLHGHTNRVLNIAMSPDETAVASIAADETLRIWKLFPHGEAGHTKLAAEVKSLNLSPSTGCGKLRSIR</sequence>
<dbReference type="Gene3D" id="2.130.10.10">
    <property type="entry name" value="YVTN repeat-like/Quinoprotein amine dehydrogenase"/>
    <property type="match status" value="1"/>
</dbReference>
<comment type="similarity">
    <text evidence="1">Belongs to the WD repeat CDC20/Fizzy family.</text>
</comment>
<keyword evidence="3 10" id="KW-0132">Cell division</keyword>
<dbReference type="SUPFAM" id="SSF50978">
    <property type="entry name" value="WD40 repeat-like"/>
    <property type="match status" value="1"/>
</dbReference>
<keyword evidence="11" id="KW-1185">Reference proteome</keyword>
<feature type="repeat" description="WD" evidence="7">
    <location>
        <begin position="456"/>
        <end position="489"/>
    </location>
</feature>
<name>A0AAV7JXZ2_9METZ</name>
<dbReference type="PROSITE" id="PS50294">
    <property type="entry name" value="WD_REPEATS_REGION"/>
    <property type="match status" value="2"/>
</dbReference>
<evidence type="ECO:0000256" key="8">
    <source>
        <dbReference type="SAM" id="MobiDB-lite"/>
    </source>
</evidence>
<reference evidence="10 11" key="1">
    <citation type="journal article" date="2023" name="BMC Biol.">
        <title>The compact genome of the sponge Oopsacas minuta (Hexactinellida) is lacking key metazoan core genes.</title>
        <authorList>
            <person name="Santini S."/>
            <person name="Schenkelaars Q."/>
            <person name="Jourda C."/>
            <person name="Duchesne M."/>
            <person name="Belahbib H."/>
            <person name="Rocher C."/>
            <person name="Selva M."/>
            <person name="Riesgo A."/>
            <person name="Vervoort M."/>
            <person name="Leys S.P."/>
            <person name="Kodjabachian L."/>
            <person name="Le Bivic A."/>
            <person name="Borchiellini C."/>
            <person name="Claverie J.M."/>
            <person name="Renard E."/>
        </authorList>
    </citation>
    <scope>NUCLEOTIDE SEQUENCE [LARGE SCALE GENOMIC DNA]</scope>
    <source>
        <strain evidence="10">SPO-2</strain>
    </source>
</reference>
<feature type="repeat" description="WD" evidence="7">
    <location>
        <begin position="325"/>
        <end position="357"/>
    </location>
</feature>
<dbReference type="GO" id="GO:0005680">
    <property type="term" value="C:anaphase-promoting complex"/>
    <property type="evidence" value="ECO:0007669"/>
    <property type="project" value="TreeGrafter"/>
</dbReference>
<accession>A0AAV7JXZ2</accession>
<keyword evidence="4" id="KW-0677">Repeat</keyword>
<dbReference type="SMART" id="SM00320">
    <property type="entry name" value="WD40"/>
    <property type="match status" value="7"/>
</dbReference>
<dbReference type="PANTHER" id="PTHR19918:SF8">
    <property type="entry name" value="FI02843P"/>
    <property type="match status" value="1"/>
</dbReference>
<protein>
    <submittedName>
        <fullName evidence="10">Cell division cycle protein 20-like</fullName>
    </submittedName>
</protein>
<dbReference type="Proteomes" id="UP001165289">
    <property type="component" value="Unassembled WGS sequence"/>
</dbReference>
<dbReference type="GO" id="GO:0031145">
    <property type="term" value="P:anaphase-promoting complex-dependent catabolic process"/>
    <property type="evidence" value="ECO:0007669"/>
    <property type="project" value="TreeGrafter"/>
</dbReference>
<keyword evidence="5" id="KW-0498">Mitosis</keyword>
<evidence type="ECO:0000256" key="4">
    <source>
        <dbReference type="ARBA" id="ARBA00022737"/>
    </source>
</evidence>
<evidence type="ECO:0000256" key="3">
    <source>
        <dbReference type="ARBA" id="ARBA00022618"/>
    </source>
</evidence>
<feature type="region of interest" description="Disordered" evidence="8">
    <location>
        <begin position="25"/>
        <end position="58"/>
    </location>
</feature>
<proteinExistence type="inferred from homology"/>
<evidence type="ECO:0000256" key="1">
    <source>
        <dbReference type="ARBA" id="ARBA00006445"/>
    </source>
</evidence>
<keyword evidence="6" id="KW-0131">Cell cycle</keyword>
<feature type="compositionally biased region" description="Polar residues" evidence="8">
    <location>
        <begin position="25"/>
        <end position="43"/>
    </location>
</feature>
<evidence type="ECO:0000256" key="5">
    <source>
        <dbReference type="ARBA" id="ARBA00022776"/>
    </source>
</evidence>
<evidence type="ECO:0000313" key="11">
    <source>
        <dbReference type="Proteomes" id="UP001165289"/>
    </source>
</evidence>
<dbReference type="InterPro" id="IPR036322">
    <property type="entry name" value="WD40_repeat_dom_sf"/>
</dbReference>
<evidence type="ECO:0000256" key="7">
    <source>
        <dbReference type="PROSITE-ProRule" id="PRU00221"/>
    </source>
</evidence>